<accession>A0A9E7NBN1</accession>
<keyword evidence="6" id="KW-0256">Endoplasmic reticulum</keyword>
<evidence type="ECO:0000256" key="9">
    <source>
        <dbReference type="ARBA" id="ARBA00023049"/>
    </source>
</evidence>
<evidence type="ECO:0000259" key="15">
    <source>
        <dbReference type="Pfam" id="PF01435"/>
    </source>
</evidence>
<dbReference type="Proteomes" id="UP001056855">
    <property type="component" value="Chromosome"/>
</dbReference>
<dbReference type="AlphaFoldDB" id="A0A9E7NBN1"/>
<dbReference type="Pfam" id="PF16491">
    <property type="entry name" value="Peptidase_M48_N"/>
    <property type="match status" value="1"/>
</dbReference>
<keyword evidence="10 14" id="KW-0472">Membrane</keyword>
<evidence type="ECO:0000256" key="10">
    <source>
        <dbReference type="ARBA" id="ARBA00023136"/>
    </source>
</evidence>
<feature type="active site" evidence="11">
    <location>
        <position position="278"/>
    </location>
</feature>
<comment type="similarity">
    <text evidence="13">Belongs to the peptidase M48 family.</text>
</comment>
<keyword evidence="9 13" id="KW-0482">Metalloprotease</keyword>
<keyword evidence="7 12" id="KW-0862">Zinc</keyword>
<organism evidence="17 18">
    <name type="scientific">Natronosalvus rutilus</name>
    <dbReference type="NCBI Taxonomy" id="2953753"/>
    <lineage>
        <taxon>Archaea</taxon>
        <taxon>Methanobacteriati</taxon>
        <taxon>Methanobacteriota</taxon>
        <taxon>Stenosarchaea group</taxon>
        <taxon>Halobacteria</taxon>
        <taxon>Halobacteriales</taxon>
        <taxon>Natrialbaceae</taxon>
        <taxon>Natronosalvus</taxon>
    </lineage>
</organism>
<keyword evidence="4 12" id="KW-0479">Metal-binding</keyword>
<evidence type="ECO:0000256" key="2">
    <source>
        <dbReference type="ARBA" id="ARBA00022670"/>
    </source>
</evidence>
<feature type="transmembrane region" description="Helical" evidence="14">
    <location>
        <begin position="291"/>
        <end position="309"/>
    </location>
</feature>
<keyword evidence="3 14" id="KW-0812">Transmembrane</keyword>
<dbReference type="InterPro" id="IPR001915">
    <property type="entry name" value="Peptidase_M48"/>
</dbReference>
<feature type="transmembrane region" description="Helical" evidence="14">
    <location>
        <begin position="6"/>
        <end position="27"/>
    </location>
</feature>
<keyword evidence="5 13" id="KW-0378">Hydrolase</keyword>
<name>A0A9E7NBN1_9EURY</name>
<comment type="cofactor">
    <cofactor evidence="12 13">
        <name>Zn(2+)</name>
        <dbReference type="ChEBI" id="CHEBI:29105"/>
    </cofactor>
    <text evidence="12 13">Binds 1 zinc ion per subunit.</text>
</comment>
<evidence type="ECO:0000256" key="3">
    <source>
        <dbReference type="ARBA" id="ARBA00022692"/>
    </source>
</evidence>
<feature type="transmembrane region" description="Helical" evidence="14">
    <location>
        <begin position="146"/>
        <end position="168"/>
    </location>
</feature>
<feature type="transmembrane region" description="Helical" evidence="14">
    <location>
        <begin position="69"/>
        <end position="91"/>
    </location>
</feature>
<dbReference type="InterPro" id="IPR032456">
    <property type="entry name" value="Peptidase_M48_N"/>
</dbReference>
<dbReference type="GeneID" id="73288683"/>
<keyword evidence="8 14" id="KW-1133">Transmembrane helix</keyword>
<evidence type="ECO:0000313" key="18">
    <source>
        <dbReference type="Proteomes" id="UP001056855"/>
    </source>
</evidence>
<evidence type="ECO:0000256" key="13">
    <source>
        <dbReference type="RuleBase" id="RU003983"/>
    </source>
</evidence>
<gene>
    <name evidence="17" type="ORF">NGM29_01515</name>
</gene>
<evidence type="ECO:0000256" key="5">
    <source>
        <dbReference type="ARBA" id="ARBA00022801"/>
    </source>
</evidence>
<evidence type="ECO:0000256" key="14">
    <source>
        <dbReference type="SAM" id="Phobius"/>
    </source>
</evidence>
<feature type="binding site" evidence="12">
    <location>
        <position position="281"/>
    </location>
    <ligand>
        <name>Zn(2+)</name>
        <dbReference type="ChEBI" id="CHEBI:29105"/>
        <note>catalytic</note>
    </ligand>
</feature>
<dbReference type="KEGG" id="sawl:NGM29_01515"/>
<feature type="active site" description="Proton donor" evidence="11">
    <location>
        <position position="358"/>
    </location>
</feature>
<dbReference type="Gene3D" id="3.30.2010.10">
    <property type="entry name" value="Metalloproteases ('zincins'), catalytic domain"/>
    <property type="match status" value="1"/>
</dbReference>
<dbReference type="CDD" id="cd07343">
    <property type="entry name" value="M48A_Zmpste24p_like"/>
    <property type="match status" value="1"/>
</dbReference>
<feature type="binding site" evidence="12">
    <location>
        <position position="354"/>
    </location>
    <ligand>
        <name>Zn(2+)</name>
        <dbReference type="ChEBI" id="CHEBI:29105"/>
        <note>catalytic</note>
    </ligand>
</feature>
<dbReference type="GO" id="GO:0004222">
    <property type="term" value="F:metalloendopeptidase activity"/>
    <property type="evidence" value="ECO:0007669"/>
    <property type="project" value="InterPro"/>
</dbReference>
<feature type="transmembrane region" description="Helical" evidence="14">
    <location>
        <begin position="103"/>
        <end position="126"/>
    </location>
</feature>
<evidence type="ECO:0000256" key="4">
    <source>
        <dbReference type="ARBA" id="ARBA00022723"/>
    </source>
</evidence>
<evidence type="ECO:0000256" key="8">
    <source>
        <dbReference type="ARBA" id="ARBA00022989"/>
    </source>
</evidence>
<evidence type="ECO:0000259" key="16">
    <source>
        <dbReference type="Pfam" id="PF16491"/>
    </source>
</evidence>
<feature type="domain" description="CAAX prenyl protease 1 N-terminal" evidence="16">
    <location>
        <begin position="44"/>
        <end position="203"/>
    </location>
</feature>
<feature type="transmembrane region" description="Helical" evidence="14">
    <location>
        <begin position="174"/>
        <end position="194"/>
    </location>
</feature>
<dbReference type="EMBL" id="CP100355">
    <property type="protein sequence ID" value="UTF53993.1"/>
    <property type="molecule type" value="Genomic_DNA"/>
</dbReference>
<dbReference type="PANTHER" id="PTHR10120">
    <property type="entry name" value="CAAX PRENYL PROTEASE 1"/>
    <property type="match status" value="1"/>
</dbReference>
<evidence type="ECO:0000256" key="6">
    <source>
        <dbReference type="ARBA" id="ARBA00022824"/>
    </source>
</evidence>
<dbReference type="RefSeq" id="WP_254158505.1">
    <property type="nucleotide sequence ID" value="NZ_CP100355.1"/>
</dbReference>
<evidence type="ECO:0000256" key="11">
    <source>
        <dbReference type="PIRSR" id="PIRSR627057-1"/>
    </source>
</evidence>
<feature type="binding site" evidence="12">
    <location>
        <position position="277"/>
    </location>
    <ligand>
        <name>Zn(2+)</name>
        <dbReference type="ChEBI" id="CHEBI:29105"/>
        <note>catalytic</note>
    </ligand>
</feature>
<dbReference type="Pfam" id="PF01435">
    <property type="entry name" value="Peptidase_M48"/>
    <property type="match status" value="1"/>
</dbReference>
<keyword evidence="18" id="KW-1185">Reference proteome</keyword>
<evidence type="ECO:0000256" key="12">
    <source>
        <dbReference type="PIRSR" id="PIRSR627057-2"/>
    </source>
</evidence>
<proteinExistence type="inferred from homology"/>
<feature type="transmembrane region" description="Helical" evidence="14">
    <location>
        <begin position="315"/>
        <end position="335"/>
    </location>
</feature>
<dbReference type="InterPro" id="IPR027057">
    <property type="entry name" value="CAXX_Prtase_1"/>
</dbReference>
<evidence type="ECO:0000256" key="1">
    <source>
        <dbReference type="ARBA" id="ARBA00004477"/>
    </source>
</evidence>
<feature type="domain" description="Peptidase M48" evidence="15">
    <location>
        <begin position="208"/>
        <end position="411"/>
    </location>
</feature>
<dbReference type="GO" id="GO:0046872">
    <property type="term" value="F:metal ion binding"/>
    <property type="evidence" value="ECO:0007669"/>
    <property type="project" value="UniProtKB-KW"/>
</dbReference>
<evidence type="ECO:0000313" key="17">
    <source>
        <dbReference type="EMBL" id="UTF53993.1"/>
    </source>
</evidence>
<dbReference type="GO" id="GO:0071586">
    <property type="term" value="P:CAAX-box protein processing"/>
    <property type="evidence" value="ECO:0007669"/>
    <property type="project" value="InterPro"/>
</dbReference>
<reference evidence="17" key="1">
    <citation type="submission" date="2022-06" db="EMBL/GenBank/DDBJ databases">
        <title>Diverse halophilic archaea isolated from saline environments.</title>
        <authorList>
            <person name="Cui H.-L."/>
        </authorList>
    </citation>
    <scope>NUCLEOTIDE SEQUENCE</scope>
    <source>
        <strain evidence="17">WLHS1</strain>
    </source>
</reference>
<dbReference type="FunFam" id="3.30.2010.10:FF:000002">
    <property type="entry name" value="CAAX prenyl protease"/>
    <property type="match status" value="1"/>
</dbReference>
<sequence>MLGYHLAFLVLVVGTTAFFSALSFLNVRYGERALEREQEWVTSRLDFDDLDRVAAYQQATTRLSQVQTWVTLALVLAALYSGALGAVVDALEGLGYGPVVTGVGFFAGVLVALQLLSLPFDAYATFVIEERFDFNEQTPALFVKDLVLGTLVGVVITAALAAGVLWFVDVVPTYWPLAAVALYVAFSLAMLVVYPRVIAPLFNDFEPIETGDLREAVERVFERAGFTCDGIYLMDASKRSSHSNAYFVGFGRTKRVVLFDTLVDQMTLEQVEAVLAHELAHWKRAHIWKQFGVGTLRVGAMFVALWALLQTSWLYAMFGLPETAYVGLAVGALWIQPLAKLTRPLENKLSLAHEREADAFAIEVMGSGQPLIDGLCRLTSENLSNPFPHPWYATFHYTHPPIPDRIRYIQGLDGESPESTDPAVADGA</sequence>
<evidence type="ECO:0000256" key="7">
    <source>
        <dbReference type="ARBA" id="ARBA00022833"/>
    </source>
</evidence>
<keyword evidence="2 13" id="KW-0645">Protease</keyword>
<protein>
    <submittedName>
        <fullName evidence="17">M48 family metallopeptidase</fullName>
    </submittedName>
</protein>
<comment type="subcellular location">
    <subcellularLocation>
        <location evidence="1">Endoplasmic reticulum membrane</location>
        <topology evidence="1">Multi-pass membrane protein</topology>
    </subcellularLocation>
</comment>